<reference evidence="1 2" key="1">
    <citation type="submission" date="2021-02" db="EMBL/GenBank/DDBJ databases">
        <title>Draft Genome Sequences of 5 Vibrio neptunius Strains Isolated From of Bivalve Hatcheries.</title>
        <authorList>
            <person name="Galvis F."/>
            <person name="Barja J.L."/>
            <person name="Lemos M.L."/>
            <person name="Balado M."/>
        </authorList>
    </citation>
    <scope>NUCLEOTIDE SEQUENCE [LARGE SCALE GENOMIC DNA]</scope>
    <source>
        <strain evidence="1 2">PP-145.98</strain>
    </source>
</reference>
<keyword evidence="2" id="KW-1185">Reference proteome</keyword>
<dbReference type="EMBL" id="JAFHLB010000005">
    <property type="protein sequence ID" value="MBN3577226.1"/>
    <property type="molecule type" value="Genomic_DNA"/>
</dbReference>
<protein>
    <submittedName>
        <fullName evidence="1">AHH domain-containing protein</fullName>
    </submittedName>
</protein>
<evidence type="ECO:0000313" key="1">
    <source>
        <dbReference type="EMBL" id="MBN3577226.1"/>
    </source>
</evidence>
<proteinExistence type="predicted"/>
<comment type="caution">
    <text evidence="1">The sequence shown here is derived from an EMBL/GenBank/DDBJ whole genome shotgun (WGS) entry which is preliminary data.</text>
</comment>
<dbReference type="RefSeq" id="WP_206369327.1">
    <property type="nucleotide sequence ID" value="NZ_CAWPTM010000112.1"/>
</dbReference>
<gene>
    <name evidence="1" type="ORF">JYA62_06030</name>
</gene>
<accession>A0ABS2ZY84</accession>
<sequence length="340" mass="38662">MAIKSKNAPSSSVPKWREYIEWIDEKGKVGKFKGYAKRGSAELDASIGGTPTFKNFDKEDALEEWKICHPWALDEKIAEKFFTEKKKIQVLLTPHHLISCCVTQALTRHFTNVIENDIGYNVNSPHNLLILPNSTAMACYLGVPPHEGNHIYNLSAREKLNIERSSKNEIAGERVWKSTFDVKGKGYHAKVLKLVHQVIVQHFKCKKDLDHNEFIADMNKVSKKILKKLAKFQWLLHKNGADYKLGNSRGCCNTRFISSYLQGPGEEKARARESAKGSLQNEPCSDRKHKNDLQYFLYKDKGKDKLRKMGMKVASEVEWVMSASTSETSATQDNKQTETA</sequence>
<name>A0ABS2ZY84_9VIBR</name>
<organism evidence="1 2">
    <name type="scientific">Vibrio neptunius</name>
    <dbReference type="NCBI Taxonomy" id="170651"/>
    <lineage>
        <taxon>Bacteria</taxon>
        <taxon>Pseudomonadati</taxon>
        <taxon>Pseudomonadota</taxon>
        <taxon>Gammaproteobacteria</taxon>
        <taxon>Vibrionales</taxon>
        <taxon>Vibrionaceae</taxon>
        <taxon>Vibrio</taxon>
    </lineage>
</organism>
<evidence type="ECO:0000313" key="2">
    <source>
        <dbReference type="Proteomes" id="UP000779070"/>
    </source>
</evidence>
<dbReference type="Proteomes" id="UP000779070">
    <property type="component" value="Unassembled WGS sequence"/>
</dbReference>